<evidence type="ECO:0000313" key="2">
    <source>
        <dbReference type="Proteomes" id="UP000664601"/>
    </source>
</evidence>
<name>A0ABS3LF80_9ENTE</name>
<reference evidence="1 2" key="1">
    <citation type="submission" date="2021-03" db="EMBL/GenBank/DDBJ databases">
        <title>Enterococcal diversity collection.</title>
        <authorList>
            <person name="Gilmore M.S."/>
            <person name="Schwartzman J."/>
            <person name="Van Tyne D."/>
            <person name="Martin M."/>
            <person name="Earl A.M."/>
            <person name="Manson A.L."/>
            <person name="Straub T."/>
            <person name="Salamzade R."/>
            <person name="Saavedra J."/>
            <person name="Lebreton F."/>
            <person name="Prichula J."/>
            <person name="Schaufler K."/>
            <person name="Gaca A."/>
            <person name="Sgardioli B."/>
            <person name="Wagenaar J."/>
            <person name="Strong T."/>
        </authorList>
    </citation>
    <scope>NUCLEOTIDE SEQUENCE [LARGE SCALE GENOMIC DNA]</scope>
    <source>
        <strain evidence="1 2">669A</strain>
    </source>
</reference>
<dbReference type="Gene3D" id="3.40.630.190">
    <property type="entry name" value="LCP protein"/>
    <property type="match status" value="1"/>
</dbReference>
<keyword evidence="2" id="KW-1185">Reference proteome</keyword>
<gene>
    <name evidence="1" type="ORF">JZO70_19125</name>
</gene>
<proteinExistence type="predicted"/>
<dbReference type="EMBL" id="JAFREM010000031">
    <property type="protein sequence ID" value="MBO1308297.1"/>
    <property type="molecule type" value="Genomic_DNA"/>
</dbReference>
<sequence>MNVLFIFDDNEKSSFFLYNLKKGNNRLARFSPELPVGKSVLGNLYMTVPIEQFLQLFSEAFSLDVQKYLILKKTDSLRAVAEAGLEADGKIPVTVYKEFTAAKNNQHFNPGQQRLSLEELDAYISYQVDDDGRLDVFERQEDVIRLMKQKTVRPKLSSITKNYGTVKEFSGNNLSLKDMLKMGAGYLAKGSAHMDKLTIPVPGTYQLAGEFPYQINKVNMTENVKEIRQRLL</sequence>
<organism evidence="1 2">
    <name type="scientific">Candidatus Enterococcus moelleringii</name>
    <dbReference type="NCBI Taxonomy" id="2815325"/>
    <lineage>
        <taxon>Bacteria</taxon>
        <taxon>Bacillati</taxon>
        <taxon>Bacillota</taxon>
        <taxon>Bacilli</taxon>
        <taxon>Lactobacillales</taxon>
        <taxon>Enterococcaceae</taxon>
        <taxon>Enterococcus</taxon>
    </lineage>
</organism>
<comment type="caution">
    <text evidence="1">The sequence shown here is derived from an EMBL/GenBank/DDBJ whole genome shotgun (WGS) entry which is preliminary data.</text>
</comment>
<dbReference type="RefSeq" id="WP_207675288.1">
    <property type="nucleotide sequence ID" value="NZ_JAFREM010000031.1"/>
</dbReference>
<dbReference type="Proteomes" id="UP000664601">
    <property type="component" value="Unassembled WGS sequence"/>
</dbReference>
<evidence type="ECO:0000313" key="1">
    <source>
        <dbReference type="EMBL" id="MBO1308297.1"/>
    </source>
</evidence>
<accession>A0ABS3LF80</accession>
<protein>
    <submittedName>
        <fullName evidence="1">Uncharacterized protein</fullName>
    </submittedName>
</protein>